<dbReference type="PANTHER" id="PTHR35936">
    <property type="entry name" value="MEMBRANE-BOUND LYTIC MUREIN TRANSGLYCOSYLASE F"/>
    <property type="match status" value="1"/>
</dbReference>
<evidence type="ECO:0000313" key="5">
    <source>
        <dbReference type="Proteomes" id="UP000027997"/>
    </source>
</evidence>
<dbReference type="SMART" id="SM00062">
    <property type="entry name" value="PBPb"/>
    <property type="match status" value="1"/>
</dbReference>
<gene>
    <name evidence="4" type="ORF">GV64_08900</name>
</gene>
<evidence type="ECO:0000259" key="3">
    <source>
        <dbReference type="SMART" id="SM00062"/>
    </source>
</evidence>
<organism evidence="4 5">
    <name type="scientific">Endozoicomonas elysicola</name>
    <dbReference type="NCBI Taxonomy" id="305900"/>
    <lineage>
        <taxon>Bacteria</taxon>
        <taxon>Pseudomonadati</taxon>
        <taxon>Pseudomonadota</taxon>
        <taxon>Gammaproteobacteria</taxon>
        <taxon>Oceanospirillales</taxon>
        <taxon>Endozoicomonadaceae</taxon>
        <taxon>Endozoicomonas</taxon>
    </lineage>
</organism>
<dbReference type="STRING" id="305900.GV64_08900"/>
<dbReference type="SUPFAM" id="SSF53850">
    <property type="entry name" value="Periplasmic binding protein-like II"/>
    <property type="match status" value="1"/>
</dbReference>
<protein>
    <recommendedName>
        <fullName evidence="3">Solute-binding protein family 3/N-terminal domain-containing protein</fullName>
    </recommendedName>
</protein>
<evidence type="ECO:0000313" key="4">
    <source>
        <dbReference type="EMBL" id="KEI70849.1"/>
    </source>
</evidence>
<name>A0A081K9M3_9GAMM</name>
<accession>A0A081K9M3</accession>
<evidence type="ECO:0000256" key="2">
    <source>
        <dbReference type="ARBA" id="ARBA00022729"/>
    </source>
</evidence>
<dbReference type="Gene3D" id="3.40.190.10">
    <property type="entry name" value="Periplasmic binding protein-like II"/>
    <property type="match status" value="2"/>
</dbReference>
<keyword evidence="2" id="KW-0732">Signal</keyword>
<dbReference type="Proteomes" id="UP000027997">
    <property type="component" value="Unassembled WGS sequence"/>
</dbReference>
<dbReference type="EMBL" id="JOJP01000001">
    <property type="protein sequence ID" value="KEI70849.1"/>
    <property type="molecule type" value="Genomic_DNA"/>
</dbReference>
<reference evidence="4 5" key="1">
    <citation type="submission" date="2014-06" db="EMBL/GenBank/DDBJ databases">
        <title>Whole Genome Sequences of Three Symbiotic Endozoicomonas Bacteria.</title>
        <authorList>
            <person name="Neave M.J."/>
            <person name="Apprill A."/>
            <person name="Voolstra C.R."/>
        </authorList>
    </citation>
    <scope>NUCLEOTIDE SEQUENCE [LARGE SCALE GENOMIC DNA]</scope>
    <source>
        <strain evidence="4 5">DSM 22380</strain>
    </source>
</reference>
<dbReference type="RefSeq" id="WP_020580525.1">
    <property type="nucleotide sequence ID" value="NZ_JOJP01000001.1"/>
</dbReference>
<evidence type="ECO:0000256" key="1">
    <source>
        <dbReference type="ARBA" id="ARBA00010333"/>
    </source>
</evidence>
<dbReference type="PANTHER" id="PTHR35936:SF35">
    <property type="entry name" value="L-CYSTINE-BINDING PROTEIN TCYJ"/>
    <property type="match status" value="1"/>
</dbReference>
<dbReference type="InterPro" id="IPR001638">
    <property type="entry name" value="Solute-binding_3/MltF_N"/>
</dbReference>
<comment type="similarity">
    <text evidence="1">Belongs to the bacterial solute-binding protein 3 family.</text>
</comment>
<keyword evidence="5" id="KW-1185">Reference proteome</keyword>
<feature type="domain" description="Solute-binding protein family 3/N-terminal" evidence="3">
    <location>
        <begin position="40"/>
        <end position="256"/>
    </location>
</feature>
<comment type="caution">
    <text evidence="4">The sequence shown here is derived from an EMBL/GenBank/DDBJ whole genome shotgun (WGS) entry which is preliminary data.</text>
</comment>
<dbReference type="eggNOG" id="COG0834">
    <property type="taxonomic scope" value="Bacteria"/>
</dbReference>
<proteinExistence type="inferred from homology"/>
<dbReference type="Pfam" id="PF00497">
    <property type="entry name" value="SBP_bac_3"/>
    <property type="match status" value="1"/>
</dbReference>
<sequence>MDRERRNTQNSLMSRILLGMFALAISVALPIQAHSRKEVVIRVGLLQQDYPPLFWIEEDKGIVKDILKAVSENSRFRFEFSYYPFNRLINKVVSNELDMETWTSPVWRTKYKQHTYFTNPISEHCEVTVFRKGEAIKASSPAVFIGKRIGVVQNFTFPIFEPFFDEGSIHRADASNEQGVLKMLAHKRTDLALMDQTVFEHLASNDPQDIFEIGSLFDCVPVSFMLNINQEQHGKEIDTVLQKLKRKGIIDKIINNYQ</sequence>
<dbReference type="AlphaFoldDB" id="A0A081K9M3"/>